<feature type="region of interest" description="Disordered" evidence="6">
    <location>
        <begin position="184"/>
        <end position="208"/>
    </location>
</feature>
<feature type="non-terminal residue" evidence="8">
    <location>
        <position position="378"/>
    </location>
</feature>
<evidence type="ECO:0000313" key="8">
    <source>
        <dbReference type="EMBL" id="MFG6299982.1"/>
    </source>
</evidence>
<dbReference type="SUPFAM" id="SSF56112">
    <property type="entry name" value="Protein kinase-like (PK-like)"/>
    <property type="match status" value="1"/>
</dbReference>
<dbReference type="PANTHER" id="PTHR43671">
    <property type="entry name" value="SERINE/THREONINE-PROTEIN KINASE NEK"/>
    <property type="match status" value="1"/>
</dbReference>
<dbReference type="Pfam" id="PF13374">
    <property type="entry name" value="TPR_10"/>
    <property type="match status" value="2"/>
</dbReference>
<proteinExistence type="predicted"/>
<evidence type="ECO:0000256" key="5">
    <source>
        <dbReference type="ARBA" id="ARBA00022840"/>
    </source>
</evidence>
<dbReference type="PROSITE" id="PS50011">
    <property type="entry name" value="PROTEIN_KINASE_DOM"/>
    <property type="match status" value="1"/>
</dbReference>
<protein>
    <recommendedName>
        <fullName evidence="1">non-specific serine/threonine protein kinase</fullName>
        <ecNumber evidence="1">2.7.11.1</ecNumber>
    </recommendedName>
</protein>
<dbReference type="PANTHER" id="PTHR43671:SF13">
    <property type="entry name" value="SERINE_THREONINE-PROTEIN KINASE NEK2"/>
    <property type="match status" value="1"/>
</dbReference>
<reference evidence="8 9" key="1">
    <citation type="submission" date="2024-10" db="EMBL/GenBank/DDBJ databases">
        <title>Draft genome assembly of a novel steroid transforming actinomycete isolated from African clawed frog Xenopus laevis.</title>
        <authorList>
            <person name="Bragin E."/>
            <person name="Kollerov V."/>
            <person name="Donova M.V."/>
        </authorList>
    </citation>
    <scope>NUCLEOTIDE SEQUENCE [LARGE SCALE GENOMIC DNA]</scope>
    <source>
        <strain evidence="8 9">MTOC-St3</strain>
    </source>
</reference>
<dbReference type="InterPro" id="IPR011990">
    <property type="entry name" value="TPR-like_helical_dom_sf"/>
</dbReference>
<keyword evidence="9" id="KW-1185">Reference proteome</keyword>
<evidence type="ECO:0000256" key="1">
    <source>
        <dbReference type="ARBA" id="ARBA00012513"/>
    </source>
</evidence>
<dbReference type="CDD" id="cd14014">
    <property type="entry name" value="STKc_PknB_like"/>
    <property type="match status" value="1"/>
</dbReference>
<dbReference type="EMBL" id="JBIENY010000467">
    <property type="protein sequence ID" value="MFG6299982.1"/>
    <property type="molecule type" value="Genomic_DNA"/>
</dbReference>
<keyword evidence="2" id="KW-0808">Transferase</keyword>
<dbReference type="InterPro" id="IPR050660">
    <property type="entry name" value="NEK_Ser/Thr_kinase"/>
</dbReference>
<accession>A0ABW7EC62</accession>
<evidence type="ECO:0000256" key="2">
    <source>
        <dbReference type="ARBA" id="ARBA00022679"/>
    </source>
</evidence>
<dbReference type="PROSITE" id="PS00108">
    <property type="entry name" value="PROTEIN_KINASE_ST"/>
    <property type="match status" value="1"/>
</dbReference>
<dbReference type="InterPro" id="IPR008271">
    <property type="entry name" value="Ser/Thr_kinase_AS"/>
</dbReference>
<keyword evidence="3" id="KW-0547">Nucleotide-binding</keyword>
<comment type="caution">
    <text evidence="8">The sequence shown here is derived from an EMBL/GenBank/DDBJ whole genome shotgun (WGS) entry which is preliminary data.</text>
</comment>
<evidence type="ECO:0000256" key="4">
    <source>
        <dbReference type="ARBA" id="ARBA00022777"/>
    </source>
</evidence>
<dbReference type="Pfam" id="PF00069">
    <property type="entry name" value="Pkinase"/>
    <property type="match status" value="1"/>
</dbReference>
<dbReference type="InterPro" id="IPR000719">
    <property type="entry name" value="Prot_kinase_dom"/>
</dbReference>
<name>A0ABW7EC62_STRRO</name>
<evidence type="ECO:0000256" key="6">
    <source>
        <dbReference type="SAM" id="MobiDB-lite"/>
    </source>
</evidence>
<sequence length="378" mass="40048">MWPLAAGLAEALRAIHANDLLHRDLKPSNVLLAADGPRVIDFGIARTMDATALTSTGVVIGTPGFMSPEQAEGDQLGPASDIFSLGAVLAFAATGVEPFGEGPPVAVLHRVVASEPRLVGLQGPVRPLITACLAKNPADRPTTAQLLDQITSCWDPPADFPDASPWPQAVTVVINAYTSSATARYTEHATTSPPTASTATTADREDLARRHSHACELGGAGEHAESARLHAELAVDRVRLLGPDHYDSLLSRHLHAFELGRAGEHSEAARLLAEVAADWARVVGPDHPDTLNARHSHACELGGAGEHAESARLHAELAVDRVRLLGPDHYDSLLSRHLHAFELGRAGEHSEAARLLAEVAADWARVVGPDHPDTLNAR</sequence>
<dbReference type="InterPro" id="IPR011009">
    <property type="entry name" value="Kinase-like_dom_sf"/>
</dbReference>
<dbReference type="Proteomes" id="UP001605990">
    <property type="component" value="Unassembled WGS sequence"/>
</dbReference>
<evidence type="ECO:0000259" key="7">
    <source>
        <dbReference type="PROSITE" id="PS50011"/>
    </source>
</evidence>
<gene>
    <name evidence="8" type="ORF">ACGU38_32120</name>
</gene>
<dbReference type="SMART" id="SM00220">
    <property type="entry name" value="S_TKc"/>
    <property type="match status" value="1"/>
</dbReference>
<feature type="compositionally biased region" description="Low complexity" evidence="6">
    <location>
        <begin position="189"/>
        <end position="201"/>
    </location>
</feature>
<keyword evidence="4" id="KW-0418">Kinase</keyword>
<evidence type="ECO:0000313" key="9">
    <source>
        <dbReference type="Proteomes" id="UP001605990"/>
    </source>
</evidence>
<dbReference type="Gene3D" id="1.25.40.10">
    <property type="entry name" value="Tetratricopeptide repeat domain"/>
    <property type="match status" value="1"/>
</dbReference>
<dbReference type="Gene3D" id="1.10.510.10">
    <property type="entry name" value="Transferase(Phosphotransferase) domain 1"/>
    <property type="match status" value="1"/>
</dbReference>
<keyword evidence="5" id="KW-0067">ATP-binding</keyword>
<dbReference type="EC" id="2.7.11.1" evidence="1"/>
<organism evidence="8 9">
    <name type="scientific">Streptomyces rochei</name>
    <name type="common">Streptomyces parvullus</name>
    <dbReference type="NCBI Taxonomy" id="1928"/>
    <lineage>
        <taxon>Bacteria</taxon>
        <taxon>Bacillati</taxon>
        <taxon>Actinomycetota</taxon>
        <taxon>Actinomycetes</taxon>
        <taxon>Kitasatosporales</taxon>
        <taxon>Streptomycetaceae</taxon>
        <taxon>Streptomyces</taxon>
        <taxon>Streptomyces rochei group</taxon>
    </lineage>
</organism>
<feature type="domain" description="Protein kinase" evidence="7">
    <location>
        <begin position="1"/>
        <end position="152"/>
    </location>
</feature>
<dbReference type="RefSeq" id="WP_394395647.1">
    <property type="nucleotide sequence ID" value="NZ_JBIENY010000467.1"/>
</dbReference>
<evidence type="ECO:0000256" key="3">
    <source>
        <dbReference type="ARBA" id="ARBA00022741"/>
    </source>
</evidence>